<feature type="region of interest" description="Disordered" evidence="1">
    <location>
        <begin position="1"/>
        <end position="25"/>
    </location>
</feature>
<dbReference type="WBParaSite" id="ALUE_0002132701-mRNA-1">
    <property type="protein sequence ID" value="ALUE_0002132701-mRNA-1"/>
    <property type="gene ID" value="ALUE_0002132701"/>
</dbReference>
<dbReference type="AlphaFoldDB" id="A0A0M3IRE9"/>
<dbReference type="Proteomes" id="UP000036681">
    <property type="component" value="Unplaced"/>
</dbReference>
<feature type="compositionally biased region" description="Polar residues" evidence="1">
    <location>
        <begin position="13"/>
        <end position="24"/>
    </location>
</feature>
<protein>
    <submittedName>
        <fullName evidence="3">Ovule protein</fullName>
    </submittedName>
</protein>
<keyword evidence="2" id="KW-1185">Reference proteome</keyword>
<feature type="compositionally biased region" description="Basic and acidic residues" evidence="1">
    <location>
        <begin position="1"/>
        <end position="11"/>
    </location>
</feature>
<accession>A0A0M3IRE9</accession>
<evidence type="ECO:0000313" key="2">
    <source>
        <dbReference type="Proteomes" id="UP000036681"/>
    </source>
</evidence>
<evidence type="ECO:0000313" key="3">
    <source>
        <dbReference type="WBParaSite" id="ALUE_0002132701-mRNA-1"/>
    </source>
</evidence>
<reference evidence="3" key="1">
    <citation type="submission" date="2017-02" db="UniProtKB">
        <authorList>
            <consortium name="WormBaseParasite"/>
        </authorList>
    </citation>
    <scope>IDENTIFICATION</scope>
</reference>
<evidence type="ECO:0000256" key="1">
    <source>
        <dbReference type="SAM" id="MobiDB-lite"/>
    </source>
</evidence>
<sequence>MRRFSSKEEKAFSTPQTSRKTAVSTVLCRRMSDSKIHSGDSSKEQVTLDFDLNKIWSANFLFKFKEYR</sequence>
<name>A0A0M3IRE9_ASCLU</name>
<organism evidence="2 3">
    <name type="scientific">Ascaris lumbricoides</name>
    <name type="common">Giant roundworm</name>
    <dbReference type="NCBI Taxonomy" id="6252"/>
    <lineage>
        <taxon>Eukaryota</taxon>
        <taxon>Metazoa</taxon>
        <taxon>Ecdysozoa</taxon>
        <taxon>Nematoda</taxon>
        <taxon>Chromadorea</taxon>
        <taxon>Rhabditida</taxon>
        <taxon>Spirurina</taxon>
        <taxon>Ascaridomorpha</taxon>
        <taxon>Ascaridoidea</taxon>
        <taxon>Ascarididae</taxon>
        <taxon>Ascaris</taxon>
    </lineage>
</organism>
<proteinExistence type="predicted"/>